<accession>A0AB40AEI7</accession>
<evidence type="ECO:0000313" key="3">
    <source>
        <dbReference type="RefSeq" id="XP_036676928.1"/>
    </source>
</evidence>
<dbReference type="Pfam" id="PF06477">
    <property type="entry name" value="DUF1091"/>
    <property type="match status" value="1"/>
</dbReference>
<reference evidence="3" key="1">
    <citation type="submission" date="2025-08" db="UniProtKB">
        <authorList>
            <consortium name="RefSeq"/>
        </authorList>
    </citation>
    <scope>IDENTIFICATION</scope>
</reference>
<proteinExistence type="predicted"/>
<dbReference type="PANTHER" id="PTHR20898">
    <property type="entry name" value="DAEDALUS ON 3-RELATED-RELATED"/>
    <property type="match status" value="1"/>
</dbReference>
<evidence type="ECO:0000256" key="1">
    <source>
        <dbReference type="SAM" id="MobiDB-lite"/>
    </source>
</evidence>
<feature type="compositionally biased region" description="Basic residues" evidence="1">
    <location>
        <begin position="8"/>
        <end position="21"/>
    </location>
</feature>
<dbReference type="GeneID" id="108021799"/>
<keyword evidence="2" id="KW-1185">Reference proteome</keyword>
<protein>
    <submittedName>
        <fullName evidence="3">Uncharacterized protein isoform X1</fullName>
    </submittedName>
</protein>
<sequence>MQNSKKNGNSKKIFKKSQKHNNKNEQNDAVVFKFTNVVCLSRNESWFVFHTCRLKAIRRDRVLLNINGTILHPADNISIHAQIFKKASGFKPWLLNAKVDGCRFMRRNYNPIIGIIFDLFQDFSNINHSCPFVGPQVVKDFYLRPERLKLPFPTGDYMLSLIWHFYKRPQFDTNVSFSFVEDLLNSN</sequence>
<dbReference type="PANTHER" id="PTHR20898:SF0">
    <property type="entry name" value="DAEDALUS ON 3-RELATED"/>
    <property type="match status" value="1"/>
</dbReference>
<evidence type="ECO:0000313" key="2">
    <source>
        <dbReference type="Proteomes" id="UP001652628"/>
    </source>
</evidence>
<feature type="region of interest" description="Disordered" evidence="1">
    <location>
        <begin position="1"/>
        <end position="22"/>
    </location>
</feature>
<dbReference type="AlphaFoldDB" id="A0AB40AEI7"/>
<name>A0AB40AEI7_DROSZ</name>
<organism evidence="2 3">
    <name type="scientific">Drosophila suzukii</name>
    <name type="common">Spotted-wing drosophila fruit fly</name>
    <dbReference type="NCBI Taxonomy" id="28584"/>
    <lineage>
        <taxon>Eukaryota</taxon>
        <taxon>Metazoa</taxon>
        <taxon>Ecdysozoa</taxon>
        <taxon>Arthropoda</taxon>
        <taxon>Hexapoda</taxon>
        <taxon>Insecta</taxon>
        <taxon>Pterygota</taxon>
        <taxon>Neoptera</taxon>
        <taxon>Endopterygota</taxon>
        <taxon>Diptera</taxon>
        <taxon>Brachycera</taxon>
        <taxon>Muscomorpha</taxon>
        <taxon>Ephydroidea</taxon>
        <taxon>Drosophilidae</taxon>
        <taxon>Drosophila</taxon>
        <taxon>Sophophora</taxon>
    </lineage>
</organism>
<dbReference type="RefSeq" id="XP_036676928.1">
    <property type="nucleotide sequence ID" value="XM_036821033.3"/>
</dbReference>
<gene>
    <name evidence="3" type="primary">LOC108021799</name>
</gene>
<dbReference type="SMART" id="SM00697">
    <property type="entry name" value="DM8"/>
    <property type="match status" value="1"/>
</dbReference>
<dbReference type="Proteomes" id="UP001652628">
    <property type="component" value="Chromosome X"/>
</dbReference>
<dbReference type="InterPro" id="IPR010512">
    <property type="entry name" value="DUF1091"/>
</dbReference>